<evidence type="ECO:0000256" key="1">
    <source>
        <dbReference type="SAM" id="MobiDB-lite"/>
    </source>
</evidence>
<feature type="compositionally biased region" description="Polar residues" evidence="1">
    <location>
        <begin position="355"/>
        <end position="381"/>
    </location>
</feature>
<name>A0A563DT60_9MICO</name>
<organism evidence="2 3">
    <name type="scientific">Leekyejoonella antrihumi</name>
    <dbReference type="NCBI Taxonomy" id="1660198"/>
    <lineage>
        <taxon>Bacteria</taxon>
        <taxon>Bacillati</taxon>
        <taxon>Actinomycetota</taxon>
        <taxon>Actinomycetes</taxon>
        <taxon>Micrococcales</taxon>
        <taxon>Dermacoccaceae</taxon>
        <taxon>Leekyejoonella</taxon>
    </lineage>
</organism>
<comment type="caution">
    <text evidence="2">The sequence shown here is derived from an EMBL/GenBank/DDBJ whole genome shotgun (WGS) entry which is preliminary data.</text>
</comment>
<reference evidence="2 3" key="2">
    <citation type="submission" date="2019-08" db="EMBL/GenBank/DDBJ databases">
        <title>Jejuicoccus antrihumi gen. nov., sp. nov., a new member of the family Dermacoccaceae isolated from a cave.</title>
        <authorList>
            <person name="Schumann P."/>
            <person name="Kim I.S."/>
        </authorList>
    </citation>
    <scope>NUCLEOTIDE SEQUENCE [LARGE SCALE GENOMIC DNA]</scope>
    <source>
        <strain evidence="2 3">C5-26</strain>
    </source>
</reference>
<accession>A0A563DT60</accession>
<proteinExistence type="predicted"/>
<dbReference type="AlphaFoldDB" id="A0A563DT60"/>
<keyword evidence="3" id="KW-1185">Reference proteome</keyword>
<dbReference type="RefSeq" id="WP_146320641.1">
    <property type="nucleotide sequence ID" value="NZ_VCQV01000048.1"/>
</dbReference>
<dbReference type="OrthoDB" id="3765661at2"/>
<evidence type="ECO:0000313" key="3">
    <source>
        <dbReference type="Proteomes" id="UP000320244"/>
    </source>
</evidence>
<evidence type="ECO:0000313" key="2">
    <source>
        <dbReference type="EMBL" id="TWP33122.1"/>
    </source>
</evidence>
<feature type="region of interest" description="Disordered" evidence="1">
    <location>
        <begin position="353"/>
        <end position="381"/>
    </location>
</feature>
<dbReference type="Proteomes" id="UP000320244">
    <property type="component" value="Unassembled WGS sequence"/>
</dbReference>
<reference evidence="2 3" key="1">
    <citation type="submission" date="2019-05" db="EMBL/GenBank/DDBJ databases">
        <authorList>
            <person name="Lee S.D."/>
        </authorList>
    </citation>
    <scope>NUCLEOTIDE SEQUENCE [LARGE SCALE GENOMIC DNA]</scope>
    <source>
        <strain evidence="2 3">C5-26</strain>
    </source>
</reference>
<sequence>MILPPSVLRPWIGALITQTMRSVGHAYTTRIEALSLLVADGYTRPLVCDQVDQVTAQPADRSVVGVLAVLGHTADPVVLHWLIRRLGQDRGPRQWGAAIGLLTSIVAGTLSADLVPALSQTIVACAEDRGPRSAPAFMLAQRLSPDLTTRVVARLGYHPAPAETGARVQSPDHLAQYVYAARGVCGRKDPMLERALREGLSPDFIERRHHALLLLSFSPYREVLARTALDLLDSPCDGYAPTAAHTVLTYLAGPDEAGRLRRLLSGPDTARPGKILVALARSGGVPDDVSLLDRARDPAQSPDAVYAAGMSAHPDLATIATVGNLAGTQAQAGARWWQRTGGAITDLPATHLAPAQNSPRASARQDATTTPVGTQTAPIFS</sequence>
<protein>
    <submittedName>
        <fullName evidence="2">Uncharacterized protein</fullName>
    </submittedName>
</protein>
<gene>
    <name evidence="2" type="ORF">FGL98_22245</name>
</gene>
<dbReference type="EMBL" id="VCQV01000048">
    <property type="protein sequence ID" value="TWP33122.1"/>
    <property type="molecule type" value="Genomic_DNA"/>
</dbReference>